<keyword evidence="1" id="KW-0732">Signal</keyword>
<dbReference type="GO" id="GO:0071555">
    <property type="term" value="P:cell wall organization"/>
    <property type="evidence" value="ECO:0007669"/>
    <property type="project" value="InterPro"/>
</dbReference>
<organism evidence="3">
    <name type="scientific">Telmatobacter sp. DSM 110680</name>
    <dbReference type="NCBI Taxonomy" id="3036704"/>
    <lineage>
        <taxon>Bacteria</taxon>
        <taxon>Pseudomonadati</taxon>
        <taxon>Acidobacteriota</taxon>
        <taxon>Terriglobia</taxon>
        <taxon>Terriglobales</taxon>
        <taxon>Acidobacteriaceae</taxon>
        <taxon>Telmatobacter</taxon>
    </lineage>
</organism>
<dbReference type="PRINTS" id="PR00969">
    <property type="entry name" value="CHAPERONPILI"/>
</dbReference>
<proteinExistence type="predicted"/>
<dbReference type="InterPro" id="IPR008962">
    <property type="entry name" value="PapD-like_sf"/>
</dbReference>
<gene>
    <name evidence="3" type="ORF">P8935_09220</name>
</gene>
<feature type="signal peptide" evidence="1">
    <location>
        <begin position="1"/>
        <end position="27"/>
    </location>
</feature>
<feature type="domain" description="Pili assembly chaperone N-terminal" evidence="2">
    <location>
        <begin position="31"/>
        <end position="147"/>
    </location>
</feature>
<evidence type="ECO:0000313" key="3">
    <source>
        <dbReference type="EMBL" id="XBH19485.1"/>
    </source>
</evidence>
<dbReference type="Gene3D" id="2.60.40.10">
    <property type="entry name" value="Immunoglobulins"/>
    <property type="match status" value="1"/>
</dbReference>
<evidence type="ECO:0000259" key="2">
    <source>
        <dbReference type="Pfam" id="PF00345"/>
    </source>
</evidence>
<dbReference type="InterPro" id="IPR013783">
    <property type="entry name" value="Ig-like_fold"/>
</dbReference>
<dbReference type="AlphaFoldDB" id="A0AAU7DQB4"/>
<dbReference type="InterPro" id="IPR001829">
    <property type="entry name" value="Pili_assmbl_chaperone_bac"/>
</dbReference>
<evidence type="ECO:0000256" key="1">
    <source>
        <dbReference type="SAM" id="SignalP"/>
    </source>
</evidence>
<name>A0AAU7DQB4_9BACT</name>
<dbReference type="EMBL" id="CP121196">
    <property type="protein sequence ID" value="XBH19485.1"/>
    <property type="molecule type" value="Genomic_DNA"/>
</dbReference>
<dbReference type="RefSeq" id="WP_348264702.1">
    <property type="nucleotide sequence ID" value="NZ_CP121196.1"/>
</dbReference>
<protein>
    <submittedName>
        <fullName evidence="3">Fimbria/pilus periplasmic chaperone</fullName>
    </submittedName>
</protein>
<dbReference type="SUPFAM" id="SSF49354">
    <property type="entry name" value="PapD-like"/>
    <property type="match status" value="1"/>
</dbReference>
<dbReference type="GO" id="GO:0030288">
    <property type="term" value="C:outer membrane-bounded periplasmic space"/>
    <property type="evidence" value="ECO:0007669"/>
    <property type="project" value="InterPro"/>
</dbReference>
<dbReference type="InterPro" id="IPR050643">
    <property type="entry name" value="Periplasmic_pilus_chap"/>
</dbReference>
<dbReference type="PANTHER" id="PTHR30251">
    <property type="entry name" value="PILUS ASSEMBLY CHAPERONE"/>
    <property type="match status" value="1"/>
</dbReference>
<reference evidence="3" key="1">
    <citation type="submission" date="2023-03" db="EMBL/GenBank/DDBJ databases">
        <title>Edaphobacter sp.</title>
        <authorList>
            <person name="Huber K.J."/>
            <person name="Papendorf J."/>
            <person name="Pilke C."/>
            <person name="Bunk B."/>
            <person name="Sproeer C."/>
            <person name="Pester M."/>
        </authorList>
    </citation>
    <scope>NUCLEOTIDE SEQUENCE</scope>
    <source>
        <strain evidence="3">DSM 110680</strain>
    </source>
</reference>
<feature type="chain" id="PRO_5043403130" evidence="1">
    <location>
        <begin position="28"/>
        <end position="246"/>
    </location>
</feature>
<dbReference type="Pfam" id="PF00345">
    <property type="entry name" value="PapD_N"/>
    <property type="match status" value="1"/>
</dbReference>
<dbReference type="PANTHER" id="PTHR30251:SF4">
    <property type="entry name" value="SLR1668 PROTEIN"/>
    <property type="match status" value="1"/>
</dbReference>
<accession>A0AAU7DQB4</accession>
<sequence length="246" mass="26282">MILCHRIAVAEALAAILVLATSLAAGAQVLSVQPVNIFLAPGQSATTLTVTNQGASKTAVQIRAYAWSQHGDDDKLAASEQVVVSPPIAMIDPGSSQVVRLILRLPPLGNDPEATYRILVDQIPPPAEPGIVHVVLRLSIPIFALPPTRTFPNVQFHVEVNAGQIYLTGMNTGLRHESIREIELSTQDGRKFKSAPGLSPYILAGVTRRWNIIAQGSLPQPGEILHLTAQGIAGAIEEQVRVVSKQ</sequence>
<dbReference type="InterPro" id="IPR016147">
    <property type="entry name" value="Pili_assmbl_chaperone_N"/>
</dbReference>